<gene>
    <name evidence="1" type="ORF">BN873_p60005</name>
</gene>
<dbReference type="EMBL" id="CBTJ020000118">
    <property type="protein sequence ID" value="CDI04745.1"/>
    <property type="molecule type" value="Genomic_DNA"/>
</dbReference>
<comment type="caution">
    <text evidence="1">The sequence shown here is derived from an EMBL/GenBank/DDBJ whole genome shotgun (WGS) entry which is preliminary data.</text>
</comment>
<dbReference type="AlphaFoldDB" id="W6MD92"/>
<proteinExistence type="predicted"/>
<organism evidence="1 2">
    <name type="scientific">Candidatus Competibacter denitrificans Run_A_D11</name>
    <dbReference type="NCBI Taxonomy" id="1400863"/>
    <lineage>
        <taxon>Bacteria</taxon>
        <taxon>Pseudomonadati</taxon>
        <taxon>Pseudomonadota</taxon>
        <taxon>Gammaproteobacteria</taxon>
        <taxon>Candidatus Competibacteraceae</taxon>
        <taxon>Candidatus Competibacter</taxon>
    </lineage>
</organism>
<reference evidence="1" key="1">
    <citation type="submission" date="2013-07" db="EMBL/GenBank/DDBJ databases">
        <authorList>
            <person name="McIlroy S."/>
        </authorList>
    </citation>
    <scope>NUCLEOTIDE SEQUENCE [LARGE SCALE GENOMIC DNA]</scope>
    <source>
        <strain evidence="1">Run_A_D11</strain>
    </source>
</reference>
<reference evidence="1" key="2">
    <citation type="submission" date="2014-03" db="EMBL/GenBank/DDBJ databases">
        <title>Candidatus Competibacter-lineage genomes retrieved from metagenomes reveal functional metabolic diversity.</title>
        <authorList>
            <person name="McIlroy S.J."/>
            <person name="Albertsen M."/>
            <person name="Andresen E.K."/>
            <person name="Saunders A.M."/>
            <person name="Kristiansen R."/>
            <person name="Stokholm-Bjerregaard M."/>
            <person name="Nielsen K.L."/>
            <person name="Nielsen P.H."/>
        </authorList>
    </citation>
    <scope>NUCLEOTIDE SEQUENCE</scope>
    <source>
        <strain evidence="1">Run_A_D11</strain>
    </source>
</reference>
<name>W6MD92_9GAMM</name>
<accession>W6MD92</accession>
<sequence length="32" mass="3912">MNPEEYRRFVAKQKRAFEDQVDLEMGVKNQVR</sequence>
<evidence type="ECO:0000313" key="1">
    <source>
        <dbReference type="EMBL" id="CDI04745.1"/>
    </source>
</evidence>
<keyword evidence="2" id="KW-1185">Reference proteome</keyword>
<evidence type="ECO:0000313" key="2">
    <source>
        <dbReference type="Proteomes" id="UP000035760"/>
    </source>
</evidence>
<dbReference type="Proteomes" id="UP000035760">
    <property type="component" value="Unassembled WGS sequence"/>
</dbReference>
<protein>
    <submittedName>
        <fullName evidence="1">Uncharacterized protein</fullName>
    </submittedName>
</protein>